<dbReference type="Pfam" id="PF02567">
    <property type="entry name" value="PhzC-PhzF"/>
    <property type="match status" value="1"/>
</dbReference>
<evidence type="ECO:0000256" key="2">
    <source>
        <dbReference type="ARBA" id="ARBA00023235"/>
    </source>
</evidence>
<dbReference type="AlphaFoldDB" id="A0A328AD47"/>
<dbReference type="PIRSF" id="PIRSF016184">
    <property type="entry name" value="PhzC_PhzF"/>
    <property type="match status" value="1"/>
</dbReference>
<protein>
    <submittedName>
        <fullName evidence="4">PhzF family phenazine biosynthesis protein</fullName>
    </submittedName>
</protein>
<organism evidence="4 5">
    <name type="scientific">Phenylobacterium deserti</name>
    <dbReference type="NCBI Taxonomy" id="1914756"/>
    <lineage>
        <taxon>Bacteria</taxon>
        <taxon>Pseudomonadati</taxon>
        <taxon>Pseudomonadota</taxon>
        <taxon>Alphaproteobacteria</taxon>
        <taxon>Caulobacterales</taxon>
        <taxon>Caulobacteraceae</taxon>
        <taxon>Phenylobacterium</taxon>
    </lineage>
</organism>
<accession>A0A328AD47</accession>
<keyword evidence="2" id="KW-0413">Isomerase</keyword>
<name>A0A328AD47_9CAUL</name>
<evidence type="ECO:0000313" key="5">
    <source>
        <dbReference type="Proteomes" id="UP000249725"/>
    </source>
</evidence>
<dbReference type="Proteomes" id="UP000249725">
    <property type="component" value="Unassembled WGS sequence"/>
</dbReference>
<dbReference type="InterPro" id="IPR003719">
    <property type="entry name" value="Phenazine_PhzF-like"/>
</dbReference>
<dbReference type="PANTHER" id="PTHR13774:SF39">
    <property type="entry name" value="BIOSYNTHESIS PROTEIN, PUTATIVE-RELATED"/>
    <property type="match status" value="1"/>
</dbReference>
<dbReference type="PANTHER" id="PTHR13774">
    <property type="entry name" value="PHENAZINE BIOSYNTHESIS PROTEIN"/>
    <property type="match status" value="1"/>
</dbReference>
<dbReference type="OrthoDB" id="9788221at2"/>
<dbReference type="GO" id="GO:0016853">
    <property type="term" value="F:isomerase activity"/>
    <property type="evidence" value="ECO:0007669"/>
    <property type="project" value="UniProtKB-KW"/>
</dbReference>
<gene>
    <name evidence="4" type="ORF">DJ018_09885</name>
</gene>
<comment type="caution">
    <text evidence="4">The sequence shown here is derived from an EMBL/GenBank/DDBJ whole genome shotgun (WGS) entry which is preliminary data.</text>
</comment>
<keyword evidence="5" id="KW-1185">Reference proteome</keyword>
<dbReference type="RefSeq" id="WP_111514801.1">
    <property type="nucleotide sequence ID" value="NZ_QFYR01000002.1"/>
</dbReference>
<dbReference type="NCBIfam" id="TIGR00654">
    <property type="entry name" value="PhzF_family"/>
    <property type="match status" value="1"/>
</dbReference>
<proteinExistence type="inferred from homology"/>
<dbReference type="SUPFAM" id="SSF54506">
    <property type="entry name" value="Diaminopimelate epimerase-like"/>
    <property type="match status" value="1"/>
</dbReference>
<feature type="active site" evidence="3">
    <location>
        <position position="49"/>
    </location>
</feature>
<dbReference type="EMBL" id="QFYR01000002">
    <property type="protein sequence ID" value="RAK52515.1"/>
    <property type="molecule type" value="Genomic_DNA"/>
</dbReference>
<reference evidence="5" key="1">
    <citation type="submission" date="2018-05" db="EMBL/GenBank/DDBJ databases">
        <authorList>
            <person name="Li X."/>
        </authorList>
    </citation>
    <scope>NUCLEOTIDE SEQUENCE [LARGE SCALE GENOMIC DNA]</scope>
    <source>
        <strain evidence="5">YIM 73061</strain>
    </source>
</reference>
<evidence type="ECO:0000313" key="4">
    <source>
        <dbReference type="EMBL" id="RAK52515.1"/>
    </source>
</evidence>
<comment type="similarity">
    <text evidence="1">Belongs to the PhzF family.</text>
</comment>
<evidence type="ECO:0000256" key="3">
    <source>
        <dbReference type="PIRSR" id="PIRSR016184-1"/>
    </source>
</evidence>
<evidence type="ECO:0000256" key="1">
    <source>
        <dbReference type="ARBA" id="ARBA00008270"/>
    </source>
</evidence>
<dbReference type="GO" id="GO:0005737">
    <property type="term" value="C:cytoplasm"/>
    <property type="evidence" value="ECO:0007669"/>
    <property type="project" value="TreeGrafter"/>
</dbReference>
<sequence length="288" mass="30081">MSGREIELLQVAAFTSGGAGGNPAGLVLGADGLSTSDKQALASRAGLSETAFISRSEVATLKLEFFTPTRQIAHCGHATIAAFGYLGASGRLPAGRHTKETIDGLREVFVDGGRAAMQQRPPVYDDVDAAEMLSALGLTPSQVDRRFAPVRVDTGNGFVLVGLNAPDDLTGVTPDLAALHDLSELHDLVGVYVFALTPDSATAATTRMFAPRYGIAEEAATGMAAGPLGCLLNDRGLAGASTLIEQGRFMHPPSPSRLQVDLTVRDGRIQDVRVSGEAQLTGATRLRL</sequence>
<dbReference type="Gene3D" id="3.10.310.10">
    <property type="entry name" value="Diaminopimelate Epimerase, Chain A, domain 1"/>
    <property type="match status" value="2"/>
</dbReference>